<evidence type="ECO:0000259" key="1">
    <source>
        <dbReference type="Pfam" id="PF01408"/>
    </source>
</evidence>
<dbReference type="Proteomes" id="UP000250266">
    <property type="component" value="Unassembled WGS sequence"/>
</dbReference>
<reference evidence="2 3" key="1">
    <citation type="journal article" date="2016" name="Nat. Commun.">
        <title>Ectomycorrhizal ecology is imprinted in the genome of the dominant symbiotic fungus Cenococcum geophilum.</title>
        <authorList>
            <consortium name="DOE Joint Genome Institute"/>
            <person name="Peter M."/>
            <person name="Kohler A."/>
            <person name="Ohm R.A."/>
            <person name="Kuo A."/>
            <person name="Krutzmann J."/>
            <person name="Morin E."/>
            <person name="Arend M."/>
            <person name="Barry K.W."/>
            <person name="Binder M."/>
            <person name="Choi C."/>
            <person name="Clum A."/>
            <person name="Copeland A."/>
            <person name="Grisel N."/>
            <person name="Haridas S."/>
            <person name="Kipfer T."/>
            <person name="LaButti K."/>
            <person name="Lindquist E."/>
            <person name="Lipzen A."/>
            <person name="Maire R."/>
            <person name="Meier B."/>
            <person name="Mihaltcheva S."/>
            <person name="Molinier V."/>
            <person name="Murat C."/>
            <person name="Poggeler S."/>
            <person name="Quandt C.A."/>
            <person name="Sperisen C."/>
            <person name="Tritt A."/>
            <person name="Tisserant E."/>
            <person name="Crous P.W."/>
            <person name="Henrissat B."/>
            <person name="Nehls U."/>
            <person name="Egli S."/>
            <person name="Spatafora J.W."/>
            <person name="Grigoriev I.V."/>
            <person name="Martin F.M."/>
        </authorList>
    </citation>
    <scope>NUCLEOTIDE SEQUENCE [LARGE SCALE GENOMIC DNA]</scope>
    <source>
        <strain evidence="2 3">CBS 459.81</strain>
    </source>
</reference>
<dbReference type="InterPro" id="IPR000683">
    <property type="entry name" value="Gfo/Idh/MocA-like_OxRdtase_N"/>
</dbReference>
<dbReference type="AlphaFoldDB" id="A0A8E2JFW1"/>
<dbReference type="PANTHER" id="PTHR42840">
    <property type="entry name" value="NAD(P)-BINDING ROSSMANN-FOLD SUPERFAMILY PROTEIN-RELATED"/>
    <property type="match status" value="1"/>
</dbReference>
<name>A0A8E2JFW1_9PEZI</name>
<dbReference type="SUPFAM" id="SSF51735">
    <property type="entry name" value="NAD(P)-binding Rossmann-fold domains"/>
    <property type="match status" value="1"/>
</dbReference>
<dbReference type="GO" id="GO:0000166">
    <property type="term" value="F:nucleotide binding"/>
    <property type="evidence" value="ECO:0007669"/>
    <property type="project" value="InterPro"/>
</dbReference>
<protein>
    <submittedName>
        <fullName evidence="2">NAD(P)-binding protein</fullName>
    </submittedName>
</protein>
<dbReference type="GO" id="GO:0005737">
    <property type="term" value="C:cytoplasm"/>
    <property type="evidence" value="ECO:0007669"/>
    <property type="project" value="TreeGrafter"/>
</dbReference>
<dbReference type="Gene3D" id="3.30.360.10">
    <property type="entry name" value="Dihydrodipicolinate Reductase, domain 2"/>
    <property type="match status" value="1"/>
</dbReference>
<accession>A0A8E2JFW1</accession>
<dbReference type="GO" id="GO:0016491">
    <property type="term" value="F:oxidoreductase activity"/>
    <property type="evidence" value="ECO:0007669"/>
    <property type="project" value="TreeGrafter"/>
</dbReference>
<keyword evidence="3" id="KW-1185">Reference proteome</keyword>
<evidence type="ECO:0000313" key="2">
    <source>
        <dbReference type="EMBL" id="OCK81110.1"/>
    </source>
</evidence>
<dbReference type="SUPFAM" id="SSF55347">
    <property type="entry name" value="Glyceraldehyde-3-phosphate dehydrogenase-like, C-terminal domain"/>
    <property type="match status" value="1"/>
</dbReference>
<dbReference type="Pfam" id="PF01408">
    <property type="entry name" value="GFO_IDH_MocA"/>
    <property type="match status" value="1"/>
</dbReference>
<dbReference type="GO" id="GO:0006740">
    <property type="term" value="P:NADPH regeneration"/>
    <property type="evidence" value="ECO:0007669"/>
    <property type="project" value="TreeGrafter"/>
</dbReference>
<sequence length="372" mass="41506">MATTPPKPPTLRVGIIGCGEIAQVAHIPTLGFLSSRFVITYLCDVSRNSLDYCSKRVYGTNAHVQTTTQAEILCSSPDVDVVIVCNSDAFHVPHAILALQNDKYVLAEKPLALCQRDFDAIAAAESKSRGKCFVGTMRRYASAFADAVKELGGVDKIQYCRVRDIIGANTLFVSQSGTYPIRFSDYTKESVDELIKRTDDMLEEALGHDCGVNVTPLSKSMMSLLGSLGTHDLSAMRELLGMPKKVLGAYCRSPIWSVLFEYDGFSVTYESGINEVPVFDAHIEVYSANKIVRINYDTPYVKGLPTTLTVREKVGETGYQERTVRTTYEDSYTREFIEFYDCVVNNRTPKTSIEDSREDLEIFKMIMQACDW</sequence>
<dbReference type="PANTHER" id="PTHR42840:SF7">
    <property type="entry name" value="BINDING ROSSMANN FOLD OXIDOREDUCTASE, PUTATIVE (AFU_ORTHOLOGUE AFUA_4G10190)-RELATED"/>
    <property type="match status" value="1"/>
</dbReference>
<dbReference type="InterPro" id="IPR036291">
    <property type="entry name" value="NAD(P)-bd_dom_sf"/>
</dbReference>
<organism evidence="2 3">
    <name type="scientific">Lepidopterella palustris CBS 459.81</name>
    <dbReference type="NCBI Taxonomy" id="1314670"/>
    <lineage>
        <taxon>Eukaryota</taxon>
        <taxon>Fungi</taxon>
        <taxon>Dikarya</taxon>
        <taxon>Ascomycota</taxon>
        <taxon>Pezizomycotina</taxon>
        <taxon>Dothideomycetes</taxon>
        <taxon>Pleosporomycetidae</taxon>
        <taxon>Mytilinidiales</taxon>
        <taxon>Argynnaceae</taxon>
        <taxon>Lepidopterella</taxon>
    </lineage>
</organism>
<dbReference type="Gene3D" id="3.40.50.720">
    <property type="entry name" value="NAD(P)-binding Rossmann-like Domain"/>
    <property type="match status" value="1"/>
</dbReference>
<dbReference type="EMBL" id="KV744933">
    <property type="protein sequence ID" value="OCK81110.1"/>
    <property type="molecule type" value="Genomic_DNA"/>
</dbReference>
<evidence type="ECO:0000313" key="3">
    <source>
        <dbReference type="Proteomes" id="UP000250266"/>
    </source>
</evidence>
<proteinExistence type="predicted"/>
<gene>
    <name evidence="2" type="ORF">K432DRAFT_326956</name>
</gene>
<dbReference type="OrthoDB" id="64915at2759"/>
<feature type="domain" description="Gfo/Idh/MocA-like oxidoreductase N-terminal" evidence="1">
    <location>
        <begin position="11"/>
        <end position="135"/>
    </location>
</feature>